<gene>
    <name evidence="2" type="ORF">SD1D_1676</name>
</gene>
<dbReference type="PANTHER" id="PTHR33734:SF22">
    <property type="entry name" value="MEMBRANE-BOUND LYTIC MUREIN TRANSGLYCOSYLASE D"/>
    <property type="match status" value="1"/>
</dbReference>
<proteinExistence type="predicted"/>
<dbReference type="EMBL" id="LN879430">
    <property type="protein sequence ID" value="CUH93221.1"/>
    <property type="molecule type" value="Genomic_DNA"/>
</dbReference>
<feature type="domain" description="LysM" evidence="1">
    <location>
        <begin position="4"/>
        <end position="48"/>
    </location>
</feature>
<dbReference type="PROSITE" id="PS51782">
    <property type="entry name" value="LYSM"/>
    <property type="match status" value="2"/>
</dbReference>
<dbReference type="Proteomes" id="UP000196053">
    <property type="component" value="Chromosome I"/>
</dbReference>
<dbReference type="PANTHER" id="PTHR33734">
    <property type="entry name" value="LYSM DOMAIN-CONTAINING GPI-ANCHORED PROTEIN 2"/>
    <property type="match status" value="1"/>
</dbReference>
<dbReference type="Gene3D" id="3.10.350.10">
    <property type="entry name" value="LysM domain"/>
    <property type="match status" value="2"/>
</dbReference>
<dbReference type="InterPro" id="IPR036779">
    <property type="entry name" value="LysM_dom_sf"/>
</dbReference>
<protein>
    <recommendedName>
        <fullName evidence="1">LysM domain-containing protein</fullName>
    </recommendedName>
</protein>
<dbReference type="CDD" id="cd00118">
    <property type="entry name" value="LysM"/>
    <property type="match status" value="2"/>
</dbReference>
<evidence type="ECO:0000313" key="3">
    <source>
        <dbReference type="Proteomes" id="UP000196053"/>
    </source>
</evidence>
<keyword evidence="3" id="KW-1185">Reference proteome</keyword>
<evidence type="ECO:0000313" key="2">
    <source>
        <dbReference type="EMBL" id="CUH93221.1"/>
    </source>
</evidence>
<dbReference type="AlphaFoldDB" id="A0A0K8J6K1"/>
<sequence length="107" mass="12135">MFCIYYEIKKGDTLYSISRRYNVDIEAIIMANPYINVYNLSIGDVICLPCVPQNKYNDFTRYIVEEGDTLGSIIEKKGINLGDLMEANDIDSIMLMPGTTILLPIND</sequence>
<dbReference type="SUPFAM" id="SSF54106">
    <property type="entry name" value="LysM domain"/>
    <property type="match status" value="2"/>
</dbReference>
<dbReference type="KEGG" id="hsd:SD1D_1676"/>
<feature type="domain" description="LysM" evidence="1">
    <location>
        <begin position="60"/>
        <end position="103"/>
    </location>
</feature>
<evidence type="ECO:0000259" key="1">
    <source>
        <dbReference type="PROSITE" id="PS51782"/>
    </source>
</evidence>
<dbReference type="SMART" id="SM00257">
    <property type="entry name" value="LysM"/>
    <property type="match status" value="2"/>
</dbReference>
<name>A0A0K8J6K1_9FIRM</name>
<reference evidence="3" key="1">
    <citation type="submission" date="2015-09" db="EMBL/GenBank/DDBJ databases">
        <authorList>
            <person name="Wibberg D."/>
        </authorList>
    </citation>
    <scope>NUCLEOTIDE SEQUENCE [LARGE SCALE GENOMIC DNA]</scope>
    <source>
        <strain evidence="3">SD1D</strain>
    </source>
</reference>
<dbReference type="RefSeq" id="WP_058258485.1">
    <property type="nucleotide sequence ID" value="NZ_DUPS01000069.1"/>
</dbReference>
<organism evidence="2 3">
    <name type="scientific">Herbinix luporum</name>
    <dbReference type="NCBI Taxonomy" id="1679721"/>
    <lineage>
        <taxon>Bacteria</taxon>
        <taxon>Bacillati</taxon>
        <taxon>Bacillota</taxon>
        <taxon>Clostridia</taxon>
        <taxon>Lachnospirales</taxon>
        <taxon>Lachnospiraceae</taxon>
        <taxon>Herbinix</taxon>
    </lineage>
</organism>
<dbReference type="InterPro" id="IPR018392">
    <property type="entry name" value="LysM"/>
</dbReference>
<dbReference type="Pfam" id="PF01476">
    <property type="entry name" value="LysM"/>
    <property type="match status" value="2"/>
</dbReference>
<accession>A0A0K8J6K1</accession>